<proteinExistence type="predicted"/>
<dbReference type="PROSITE" id="PS51257">
    <property type="entry name" value="PROKAR_LIPOPROTEIN"/>
    <property type="match status" value="1"/>
</dbReference>
<organism evidence="2 3">
    <name type="scientific">Halobacillus seohaensis</name>
    <dbReference type="NCBI Taxonomy" id="447421"/>
    <lineage>
        <taxon>Bacteria</taxon>
        <taxon>Bacillati</taxon>
        <taxon>Bacillota</taxon>
        <taxon>Bacilli</taxon>
        <taxon>Bacillales</taxon>
        <taxon>Bacillaceae</taxon>
        <taxon>Halobacillus</taxon>
    </lineage>
</organism>
<sequence length="205" mass="22821">MKKLLLFGSFLLMMAACSSETGASEDGSYIDVRERSDYFMFSDETFEDLDNDHLPDEVTVDEDGASNGSPAKLGDTVIIKRYQGQELGVSAYGLERGNKAEEAMKDDDIYVEPDEGKEYLLIKTKSTAYDAGSEPLQDFGGIFNLTDGEKEFDVAGYIDLDDKVETLRTGDSQEHVLVYEVDKDTSQLFAVYDSLDNGEVWFSLN</sequence>
<keyword evidence="3" id="KW-1185">Reference proteome</keyword>
<keyword evidence="1" id="KW-0732">Signal</keyword>
<dbReference type="EMBL" id="JBHSZV010000062">
    <property type="protein sequence ID" value="MFC7063997.1"/>
    <property type="molecule type" value="Genomic_DNA"/>
</dbReference>
<feature type="signal peptide" evidence="1">
    <location>
        <begin position="1"/>
        <end position="23"/>
    </location>
</feature>
<comment type="caution">
    <text evidence="2">The sequence shown here is derived from an EMBL/GenBank/DDBJ whole genome shotgun (WGS) entry which is preliminary data.</text>
</comment>
<gene>
    <name evidence="2" type="ORF">ACFQIC_19550</name>
</gene>
<protein>
    <recommendedName>
        <fullName evidence="4">DUF4352 domain-containing protein</fullName>
    </recommendedName>
</protein>
<dbReference type="Proteomes" id="UP001596410">
    <property type="component" value="Unassembled WGS sequence"/>
</dbReference>
<evidence type="ECO:0000313" key="3">
    <source>
        <dbReference type="Proteomes" id="UP001596410"/>
    </source>
</evidence>
<dbReference type="RefSeq" id="WP_204708381.1">
    <property type="nucleotide sequence ID" value="NZ_JBHSZV010000062.1"/>
</dbReference>
<evidence type="ECO:0008006" key="4">
    <source>
        <dbReference type="Google" id="ProtNLM"/>
    </source>
</evidence>
<reference evidence="3" key="1">
    <citation type="journal article" date="2019" name="Int. J. Syst. Evol. Microbiol.">
        <title>The Global Catalogue of Microorganisms (GCM) 10K type strain sequencing project: providing services to taxonomists for standard genome sequencing and annotation.</title>
        <authorList>
            <consortium name="The Broad Institute Genomics Platform"/>
            <consortium name="The Broad Institute Genome Sequencing Center for Infectious Disease"/>
            <person name="Wu L."/>
            <person name="Ma J."/>
        </authorList>
    </citation>
    <scope>NUCLEOTIDE SEQUENCE [LARGE SCALE GENOMIC DNA]</scope>
    <source>
        <strain evidence="3">CGMCC 4.1621</strain>
    </source>
</reference>
<evidence type="ECO:0000256" key="1">
    <source>
        <dbReference type="SAM" id="SignalP"/>
    </source>
</evidence>
<feature type="chain" id="PRO_5047226134" description="DUF4352 domain-containing protein" evidence="1">
    <location>
        <begin position="24"/>
        <end position="205"/>
    </location>
</feature>
<name>A0ABW2ERV1_9BACI</name>
<accession>A0ABW2ERV1</accession>
<evidence type="ECO:0000313" key="2">
    <source>
        <dbReference type="EMBL" id="MFC7063997.1"/>
    </source>
</evidence>